<dbReference type="GO" id="GO:0097589">
    <property type="term" value="C:archaeal-type flagellum"/>
    <property type="evidence" value="ECO:0007669"/>
    <property type="project" value="UniProtKB-SubCell"/>
</dbReference>
<dbReference type="STRING" id="1227490.C479_06072"/>
<comment type="function">
    <text evidence="4">Flagellin is the subunit protein which polymerizes to form the filaments of archaeal flagella.</text>
</comment>
<keyword evidence="6" id="KW-0966">Cell projection</keyword>
<comment type="similarity">
    <text evidence="2 4">Belongs to the archaeal flagellin family.</text>
</comment>
<accession>M0BQR3</accession>
<dbReference type="Proteomes" id="UP000011560">
    <property type="component" value="Unassembled WGS sequence"/>
</dbReference>
<proteinExistence type="inferred from homology"/>
<keyword evidence="3 4" id="KW-0974">Archaeal flagellum</keyword>
<evidence type="ECO:0000256" key="2">
    <source>
        <dbReference type="ARBA" id="ARBA00010256"/>
    </source>
</evidence>
<keyword evidence="6" id="KW-0282">Flagellum</keyword>
<dbReference type="PANTHER" id="PTHR35903">
    <property type="entry name" value="FLAGELLIN B1"/>
    <property type="match status" value="1"/>
</dbReference>
<comment type="caution">
    <text evidence="6">The sequence shown here is derived from an EMBL/GenBank/DDBJ whole genome shotgun (WGS) entry which is preliminary data.</text>
</comment>
<gene>
    <name evidence="6" type="ORF">C479_06072</name>
</gene>
<keyword evidence="5" id="KW-0812">Transmembrane</keyword>
<dbReference type="GO" id="GO:0097588">
    <property type="term" value="P:archaeal or bacterial-type flagellum-dependent cell motility"/>
    <property type="evidence" value="ECO:0007669"/>
    <property type="project" value="InterPro"/>
</dbReference>
<dbReference type="EMBL" id="AOIQ01000010">
    <property type="protein sequence ID" value="ELZ11989.1"/>
    <property type="molecule type" value="Genomic_DNA"/>
</dbReference>
<evidence type="ECO:0000256" key="1">
    <source>
        <dbReference type="ARBA" id="ARBA00004618"/>
    </source>
</evidence>
<comment type="subcellular location">
    <subcellularLocation>
        <location evidence="1 4">Archaeal flagellum</location>
    </subcellularLocation>
</comment>
<dbReference type="InterPro" id="IPR002774">
    <property type="entry name" value="Flagellin_arc-type"/>
</dbReference>
<evidence type="ECO:0000256" key="5">
    <source>
        <dbReference type="SAM" id="Phobius"/>
    </source>
</evidence>
<keyword evidence="5" id="KW-0472">Membrane</keyword>
<dbReference type="PANTHER" id="PTHR35903:SF1">
    <property type="entry name" value="FLAGELLIN B1"/>
    <property type="match status" value="1"/>
</dbReference>
<protein>
    <recommendedName>
        <fullName evidence="4">Flagellin</fullName>
    </recommendedName>
</protein>
<name>M0BQR3_9EURY</name>
<organism evidence="6 7">
    <name type="scientific">Halovivax asiaticus JCM 14624</name>
    <dbReference type="NCBI Taxonomy" id="1227490"/>
    <lineage>
        <taxon>Archaea</taxon>
        <taxon>Methanobacteriati</taxon>
        <taxon>Methanobacteriota</taxon>
        <taxon>Stenosarchaea group</taxon>
        <taxon>Halobacteria</taxon>
        <taxon>Halobacteriales</taxon>
        <taxon>Natrialbaceae</taxon>
        <taxon>Halovivax</taxon>
    </lineage>
</organism>
<sequence>MQGVHIMFEKLTNPEERGQVGIGTLIVFIAMVLVAAIAAGVLISTAGQLQAQGEATGEDSQSQVSDTVTVVHSVGETDSNNTVTQLNLTVMRSPGASAIQLEEATIHYTSSSTSDTLVSSASGGTAPHFSVSNPVLTESGEESVITIDLTQTEFSGTATLEEGEEAELNIIDQSGATTVFVAQPPDGITADDNYVPV</sequence>
<evidence type="ECO:0000313" key="7">
    <source>
        <dbReference type="Proteomes" id="UP000011560"/>
    </source>
</evidence>
<keyword evidence="7" id="KW-1185">Reference proteome</keyword>
<keyword evidence="5" id="KW-1133">Transmembrane helix</keyword>
<dbReference type="NCBIfam" id="TIGR02537">
    <property type="entry name" value="arch_flag_Nterm"/>
    <property type="match status" value="1"/>
</dbReference>
<dbReference type="GO" id="GO:0005198">
    <property type="term" value="F:structural molecule activity"/>
    <property type="evidence" value="ECO:0007669"/>
    <property type="project" value="InterPro"/>
</dbReference>
<feature type="transmembrane region" description="Helical" evidence="5">
    <location>
        <begin position="20"/>
        <end position="43"/>
    </location>
</feature>
<evidence type="ECO:0000256" key="4">
    <source>
        <dbReference type="RuleBase" id="RU361282"/>
    </source>
</evidence>
<dbReference type="AlphaFoldDB" id="M0BQR3"/>
<evidence type="ECO:0000313" key="6">
    <source>
        <dbReference type="EMBL" id="ELZ11989.1"/>
    </source>
</evidence>
<evidence type="ECO:0000256" key="3">
    <source>
        <dbReference type="ARBA" id="ARBA00022440"/>
    </source>
</evidence>
<dbReference type="InterPro" id="IPR013373">
    <property type="entry name" value="Flagellin/pilin_N_arc"/>
</dbReference>
<keyword evidence="6" id="KW-0969">Cilium</keyword>
<reference evidence="6 7" key="1">
    <citation type="journal article" date="2014" name="PLoS Genet.">
        <title>Phylogenetically driven sequencing of extremely halophilic archaea reveals strategies for static and dynamic osmo-response.</title>
        <authorList>
            <person name="Becker E.A."/>
            <person name="Seitzer P.M."/>
            <person name="Tritt A."/>
            <person name="Larsen D."/>
            <person name="Krusor M."/>
            <person name="Yao A.I."/>
            <person name="Wu D."/>
            <person name="Madern D."/>
            <person name="Eisen J.A."/>
            <person name="Darling A.E."/>
            <person name="Facciotti M.T."/>
        </authorList>
    </citation>
    <scope>NUCLEOTIDE SEQUENCE [LARGE SCALE GENOMIC DNA]</scope>
    <source>
        <strain evidence="6 7">JCM 14624</strain>
    </source>
</reference>
<dbReference type="Pfam" id="PF01917">
    <property type="entry name" value="Flagellin_arch-type"/>
    <property type="match status" value="1"/>
</dbReference>